<feature type="chain" id="PRO_5032374056" evidence="2">
    <location>
        <begin position="21"/>
        <end position="663"/>
    </location>
</feature>
<keyword evidence="2" id="KW-0732">Signal</keyword>
<gene>
    <name evidence="4" type="ORF">HOP12_11995</name>
</gene>
<proteinExistence type="predicted"/>
<dbReference type="Gene3D" id="3.40.50.1820">
    <property type="entry name" value="alpha/beta hydrolase"/>
    <property type="match status" value="1"/>
</dbReference>
<dbReference type="SUPFAM" id="SSF53474">
    <property type="entry name" value="alpha/beta-Hydrolases"/>
    <property type="match status" value="1"/>
</dbReference>
<dbReference type="InterPro" id="IPR029058">
    <property type="entry name" value="AB_hydrolase_fold"/>
</dbReference>
<evidence type="ECO:0000256" key="2">
    <source>
        <dbReference type="SAM" id="SignalP"/>
    </source>
</evidence>
<organism evidence="4 5">
    <name type="scientific">Eiseniibacteriota bacterium</name>
    <dbReference type="NCBI Taxonomy" id="2212470"/>
    <lineage>
        <taxon>Bacteria</taxon>
        <taxon>Candidatus Eiseniibacteriota</taxon>
    </lineage>
</organism>
<dbReference type="SUPFAM" id="SSF82171">
    <property type="entry name" value="DPP6 N-terminal domain-like"/>
    <property type="match status" value="1"/>
</dbReference>
<dbReference type="InterPro" id="IPR011042">
    <property type="entry name" value="6-blade_b-propeller_TolB-like"/>
</dbReference>
<protein>
    <submittedName>
        <fullName evidence="4">S9 family peptidase</fullName>
    </submittedName>
</protein>
<dbReference type="Proteomes" id="UP000580839">
    <property type="component" value="Unassembled WGS sequence"/>
</dbReference>
<dbReference type="EMBL" id="JABFRW010000152">
    <property type="protein sequence ID" value="NOT34876.1"/>
    <property type="molecule type" value="Genomic_DNA"/>
</dbReference>
<dbReference type="PANTHER" id="PTHR42776:SF27">
    <property type="entry name" value="DIPEPTIDYL PEPTIDASE FAMILY MEMBER 6"/>
    <property type="match status" value="1"/>
</dbReference>
<keyword evidence="1" id="KW-0378">Hydrolase</keyword>
<dbReference type="Pfam" id="PF00326">
    <property type="entry name" value="Peptidase_S9"/>
    <property type="match status" value="1"/>
</dbReference>
<evidence type="ECO:0000313" key="5">
    <source>
        <dbReference type="Proteomes" id="UP000580839"/>
    </source>
</evidence>
<dbReference type="AlphaFoldDB" id="A0A849SJU8"/>
<dbReference type="GO" id="GO:0004252">
    <property type="term" value="F:serine-type endopeptidase activity"/>
    <property type="evidence" value="ECO:0007669"/>
    <property type="project" value="TreeGrafter"/>
</dbReference>
<evidence type="ECO:0000259" key="3">
    <source>
        <dbReference type="Pfam" id="PF00326"/>
    </source>
</evidence>
<name>A0A849SJU8_UNCEI</name>
<feature type="signal peptide" evidence="2">
    <location>
        <begin position="1"/>
        <end position="20"/>
    </location>
</feature>
<dbReference type="InterPro" id="IPR001375">
    <property type="entry name" value="Peptidase_S9_cat"/>
</dbReference>
<comment type="caution">
    <text evidence="4">The sequence shown here is derived from an EMBL/GenBank/DDBJ whole genome shotgun (WGS) entry which is preliminary data.</text>
</comment>
<evidence type="ECO:0000313" key="4">
    <source>
        <dbReference type="EMBL" id="NOT34876.1"/>
    </source>
</evidence>
<accession>A0A849SJU8</accession>
<evidence type="ECO:0000256" key="1">
    <source>
        <dbReference type="ARBA" id="ARBA00022801"/>
    </source>
</evidence>
<feature type="domain" description="Peptidase S9 prolyl oligopeptidase catalytic" evidence="3">
    <location>
        <begin position="433"/>
        <end position="647"/>
    </location>
</feature>
<dbReference type="GO" id="GO:0006508">
    <property type="term" value="P:proteolysis"/>
    <property type="evidence" value="ECO:0007669"/>
    <property type="project" value="InterPro"/>
</dbReference>
<dbReference type="PANTHER" id="PTHR42776">
    <property type="entry name" value="SERINE PEPTIDASE S9 FAMILY MEMBER"/>
    <property type="match status" value="1"/>
</dbReference>
<sequence length="663" mass="72956">MSTLILTSSLLAIVVTSLDAATPPPLIPRSVLFANPRVNDPVLSPDGLRLAWCEADAQGRLRPRVVTLGARDTVSYLETERADVQAVEWAGDGRHLLYRLDQNGDENWHLWALDTRTGKTRDLTPFRGVRAEDFWVSAKVPNEVLVGLNRRDARLFDVHRIDLTTGKITLEATNPGHVVSWAVDRDFKVRAAVALDPRTSDTILLGRSKGDTAWRALQSWAFANASSDRYQRILGFRADGEAIYVQHPIARNTTRISELPMRGMRERELTSSNPEADIWNIADFAGASSRAAVLLNPRTGRPEAWATYALKPEWKAIDAALAPDLEALGAQNGGVFQVVSRDTSAQRWVVYYERDTAGGLFVLYERATRTSTPLFVSRPELAGLSLSPMQALRIPARDRASLPCYLTLPVGEPATGLPMVVLVHGGPWHRDEWVFDPMVQWLANRGYAVLQVNFRGSTGFGVQWLNAGDLQLGPGRMLQDVVDAARWVAREGIADSTRMGIMGGSYGGYATLSALAFFPGTFACGIDEVGPSDMKTLISSFPPYWAARKQRWLNRVGDVLSDSTLNRSISPLYHADAIRAPLLIGHGVNDPRVKLAESTAIVKALRARKGEVEFVVYPDEGHGIGKPANATDFAARIERFLATHLKGRAEPWKDTPGTSAQIR</sequence>
<reference evidence="4 5" key="1">
    <citation type="submission" date="2020-04" db="EMBL/GenBank/DDBJ databases">
        <title>Metagenomic profiling of ammonia- and methane-oxidizing microorganisms in a Dutch drinking water treatment plant.</title>
        <authorList>
            <person name="Poghosyan L."/>
            <person name="Leucker S."/>
        </authorList>
    </citation>
    <scope>NUCLEOTIDE SEQUENCE [LARGE SCALE GENOMIC DNA]</scope>
    <source>
        <strain evidence="4">S-RSF-IL-03</strain>
    </source>
</reference>
<dbReference type="Gene3D" id="2.120.10.30">
    <property type="entry name" value="TolB, C-terminal domain"/>
    <property type="match status" value="1"/>
</dbReference>